<reference evidence="3 4" key="2">
    <citation type="journal article" date="2011" name="Stand. Genomic Sci.">
        <title>Complete genome sequence of Leadbetterella byssophila type strain (4M15).</title>
        <authorList>
            <person name="Abt B."/>
            <person name="Teshima H."/>
            <person name="Lucas S."/>
            <person name="Lapidus A."/>
            <person name="Del Rio T.G."/>
            <person name="Nolan M."/>
            <person name="Tice H."/>
            <person name="Cheng J.F."/>
            <person name="Pitluck S."/>
            <person name="Liolios K."/>
            <person name="Pagani I."/>
            <person name="Ivanova N."/>
            <person name="Mavromatis K."/>
            <person name="Pati A."/>
            <person name="Tapia R."/>
            <person name="Han C."/>
            <person name="Goodwin L."/>
            <person name="Chen A."/>
            <person name="Palaniappan K."/>
            <person name="Land M."/>
            <person name="Hauser L."/>
            <person name="Chang Y.J."/>
            <person name="Jeffries C.D."/>
            <person name="Rohde M."/>
            <person name="Goker M."/>
            <person name="Tindall B.J."/>
            <person name="Detter J.C."/>
            <person name="Woyke T."/>
            <person name="Bristow J."/>
            <person name="Eisen J.A."/>
            <person name="Markowitz V."/>
            <person name="Hugenholtz P."/>
            <person name="Klenk H.P."/>
            <person name="Kyrpides N.C."/>
        </authorList>
    </citation>
    <scope>NUCLEOTIDE SEQUENCE [LARGE SCALE GENOMIC DNA]</scope>
    <source>
        <strain evidence="4">DSM 17132 / JCM 16389 / KACC 11308 / NBRC 106382 / 4M15</strain>
    </source>
</reference>
<evidence type="ECO:0000256" key="1">
    <source>
        <dbReference type="SAM" id="MobiDB-lite"/>
    </source>
</evidence>
<feature type="domain" description="HTH cro/C1-type" evidence="2">
    <location>
        <begin position="28"/>
        <end position="68"/>
    </location>
</feature>
<dbReference type="RefSeq" id="WP_013408119.1">
    <property type="nucleotide sequence ID" value="NC_014655.1"/>
</dbReference>
<dbReference type="OrthoDB" id="959646at2"/>
<dbReference type="eggNOG" id="COG1396">
    <property type="taxonomic scope" value="Bacteria"/>
</dbReference>
<organism evidence="3 4">
    <name type="scientific">Leadbetterella byssophila (strain DSM 17132 / JCM 16389 / KACC 11308 / NBRC 106382 / 4M15)</name>
    <dbReference type="NCBI Taxonomy" id="649349"/>
    <lineage>
        <taxon>Bacteria</taxon>
        <taxon>Pseudomonadati</taxon>
        <taxon>Bacteroidota</taxon>
        <taxon>Cytophagia</taxon>
        <taxon>Cytophagales</taxon>
        <taxon>Leadbetterellaceae</taxon>
        <taxon>Leadbetterella</taxon>
    </lineage>
</organism>
<proteinExistence type="predicted"/>
<sequence>MKLAKTKIIGDNIRQIREVVKNYKHSYVAEQLKITTRAYTNIENNVGDIALKKLEEIANIFVCRPADILITKKSRSDLTANTSTGHSYTPEIINPKKR</sequence>
<name>E4RVK6_LEAB4</name>
<dbReference type="Pfam" id="PF01381">
    <property type="entry name" value="HTH_3"/>
    <property type="match status" value="1"/>
</dbReference>
<dbReference type="HOGENOM" id="CLU_2330262_0_0_10"/>
<reference key="1">
    <citation type="submission" date="2010-11" db="EMBL/GenBank/DDBJ databases">
        <title>The complete genome of Leadbetterella byssophila DSM 17132.</title>
        <authorList>
            <consortium name="US DOE Joint Genome Institute (JGI-PGF)"/>
            <person name="Lucas S."/>
            <person name="Copeland A."/>
            <person name="Lapidus A."/>
            <person name="Glavina del Rio T."/>
            <person name="Dalin E."/>
            <person name="Tice H."/>
            <person name="Bruce D."/>
            <person name="Goodwin L."/>
            <person name="Pitluck S."/>
            <person name="Kyrpides N."/>
            <person name="Mavromatis K."/>
            <person name="Ivanova N."/>
            <person name="Teshima H."/>
            <person name="Brettin T."/>
            <person name="Detter J.C."/>
            <person name="Han C."/>
            <person name="Tapia R."/>
            <person name="Land M."/>
            <person name="Hauser L."/>
            <person name="Markowitz V."/>
            <person name="Cheng J.-F."/>
            <person name="Hugenholtz P."/>
            <person name="Woyke T."/>
            <person name="Wu D."/>
            <person name="Tindall B."/>
            <person name="Pomrenke H.G."/>
            <person name="Brambilla E."/>
            <person name="Klenk H.-P."/>
            <person name="Eisen J.A."/>
        </authorList>
    </citation>
    <scope>NUCLEOTIDE SEQUENCE [LARGE SCALE GENOMIC DNA]</scope>
    <source>
        <strain>DSM 17132</strain>
    </source>
</reference>
<keyword evidence="4" id="KW-1185">Reference proteome</keyword>
<feature type="region of interest" description="Disordered" evidence="1">
    <location>
        <begin position="77"/>
        <end position="98"/>
    </location>
</feature>
<accession>E4RVK6</accession>
<dbReference type="InterPro" id="IPR001387">
    <property type="entry name" value="Cro/C1-type_HTH"/>
</dbReference>
<evidence type="ECO:0000259" key="2">
    <source>
        <dbReference type="PROSITE" id="PS50943"/>
    </source>
</evidence>
<evidence type="ECO:0000313" key="3">
    <source>
        <dbReference type="EMBL" id="ADQ17070.1"/>
    </source>
</evidence>
<dbReference type="PROSITE" id="PS50943">
    <property type="entry name" value="HTH_CROC1"/>
    <property type="match status" value="1"/>
</dbReference>
<dbReference type="KEGG" id="lby:Lbys_1351"/>
<dbReference type="InterPro" id="IPR010982">
    <property type="entry name" value="Lambda_DNA-bd_dom_sf"/>
</dbReference>
<dbReference type="Proteomes" id="UP000007435">
    <property type="component" value="Chromosome"/>
</dbReference>
<protein>
    <submittedName>
        <fullName evidence="3">Helix-turn-helix domain protein</fullName>
    </submittedName>
</protein>
<dbReference type="Gene3D" id="1.10.260.40">
    <property type="entry name" value="lambda repressor-like DNA-binding domains"/>
    <property type="match status" value="1"/>
</dbReference>
<dbReference type="GO" id="GO:0003677">
    <property type="term" value="F:DNA binding"/>
    <property type="evidence" value="ECO:0007669"/>
    <property type="project" value="InterPro"/>
</dbReference>
<dbReference type="AlphaFoldDB" id="E4RVK6"/>
<gene>
    <name evidence="3" type="ordered locus">Lbys_1351</name>
</gene>
<feature type="compositionally biased region" description="Polar residues" evidence="1">
    <location>
        <begin position="77"/>
        <end position="87"/>
    </location>
</feature>
<evidence type="ECO:0000313" key="4">
    <source>
        <dbReference type="Proteomes" id="UP000007435"/>
    </source>
</evidence>
<dbReference type="SUPFAM" id="SSF47413">
    <property type="entry name" value="lambda repressor-like DNA-binding domains"/>
    <property type="match status" value="1"/>
</dbReference>
<dbReference type="CDD" id="cd00093">
    <property type="entry name" value="HTH_XRE"/>
    <property type="match status" value="1"/>
</dbReference>
<dbReference type="EMBL" id="CP002305">
    <property type="protein sequence ID" value="ADQ17070.1"/>
    <property type="molecule type" value="Genomic_DNA"/>
</dbReference>
<dbReference type="STRING" id="649349.Lbys_1351"/>